<evidence type="ECO:0000313" key="1">
    <source>
        <dbReference type="EMBL" id="AVR89003.1"/>
    </source>
</evidence>
<dbReference type="Proteomes" id="UP000241885">
    <property type="component" value="Chromosome"/>
</dbReference>
<reference evidence="1 2" key="1">
    <citation type="submission" date="2018-03" db="EMBL/GenBank/DDBJ databases">
        <title>Complete genome sequence of Thauera aromatica, a model organism for studying aromatic compound degradation under denitrifying conditions.</title>
        <authorList>
            <person name="Lo H.-Y."/>
            <person name="Goris T."/>
            <person name="Boll M."/>
            <person name="Mueller J.A."/>
        </authorList>
    </citation>
    <scope>NUCLEOTIDE SEQUENCE [LARGE SCALE GENOMIC DNA]</scope>
    <source>
        <strain evidence="1 2">K172</strain>
    </source>
</reference>
<dbReference type="AlphaFoldDB" id="A0A2R4BP93"/>
<accession>A0A2R4BP93</accession>
<organism evidence="1 2">
    <name type="scientific">Thauera aromatica K172</name>
    <dbReference type="NCBI Taxonomy" id="44139"/>
    <lineage>
        <taxon>Bacteria</taxon>
        <taxon>Pseudomonadati</taxon>
        <taxon>Pseudomonadota</taxon>
        <taxon>Betaproteobacteria</taxon>
        <taxon>Rhodocyclales</taxon>
        <taxon>Zoogloeaceae</taxon>
        <taxon>Thauera</taxon>
    </lineage>
</organism>
<name>A0A2R4BP93_THAAR</name>
<evidence type="ECO:0008006" key="3">
    <source>
        <dbReference type="Google" id="ProtNLM"/>
    </source>
</evidence>
<dbReference type="KEGG" id="tak:Tharo_2100"/>
<keyword evidence="2" id="KW-1185">Reference proteome</keyword>
<evidence type="ECO:0000313" key="2">
    <source>
        <dbReference type="Proteomes" id="UP000241885"/>
    </source>
</evidence>
<protein>
    <recommendedName>
        <fullName evidence="3">N-acetyltransferase domain-containing protein</fullName>
    </recommendedName>
</protein>
<dbReference type="SUPFAM" id="SSF55729">
    <property type="entry name" value="Acyl-CoA N-acyltransferases (Nat)"/>
    <property type="match status" value="1"/>
</dbReference>
<dbReference type="InterPro" id="IPR016181">
    <property type="entry name" value="Acyl_CoA_acyltransferase"/>
</dbReference>
<dbReference type="RefSeq" id="WP_107221162.1">
    <property type="nucleotide sequence ID" value="NZ_CP028339.1"/>
</dbReference>
<sequence>MEFIGVIPKDLAVGCLWPQIGALVAAALPYGRGEYTLADIHDGIARGEMFAAGIVNERSEVEFVVTCTVANYPRKRVLYIQYGAGRGGSRAKEALIAAARTLGCDWIETRCRNTVARLYQRAGFDVGYSVAILESNQ</sequence>
<dbReference type="OrthoDB" id="8235034at2"/>
<dbReference type="EMBL" id="CP028339">
    <property type="protein sequence ID" value="AVR89003.1"/>
    <property type="molecule type" value="Genomic_DNA"/>
</dbReference>
<proteinExistence type="predicted"/>
<gene>
    <name evidence="1" type="ORF">Tharo_2100</name>
</gene>